<dbReference type="AlphaFoldDB" id="A0A1T4Z7X8"/>
<evidence type="ECO:0000259" key="2">
    <source>
        <dbReference type="Pfam" id="PF10756"/>
    </source>
</evidence>
<accession>A0A1T4Z7X8</accession>
<proteinExistence type="predicted"/>
<feature type="transmembrane region" description="Helical" evidence="1">
    <location>
        <begin position="12"/>
        <end position="37"/>
    </location>
</feature>
<feature type="domain" description="Low molecular weight protein antigen 6 PH" evidence="2">
    <location>
        <begin position="67"/>
        <end position="133"/>
    </location>
</feature>
<evidence type="ECO:0000313" key="4">
    <source>
        <dbReference type="Proteomes" id="UP000191040"/>
    </source>
</evidence>
<name>A0A1T4Z7X8_9ACTN</name>
<organism evidence="3 4">
    <name type="scientific">Aeromicrobium choanae</name>
    <dbReference type="NCBI Taxonomy" id="1736691"/>
    <lineage>
        <taxon>Bacteria</taxon>
        <taxon>Bacillati</taxon>
        <taxon>Actinomycetota</taxon>
        <taxon>Actinomycetes</taxon>
        <taxon>Propionibacteriales</taxon>
        <taxon>Nocardioidaceae</taxon>
        <taxon>Aeromicrobium</taxon>
    </lineage>
</organism>
<keyword evidence="1" id="KW-0812">Transmembrane</keyword>
<dbReference type="Pfam" id="PF10756">
    <property type="entry name" value="bPH_6"/>
    <property type="match status" value="1"/>
</dbReference>
<dbReference type="RefSeq" id="WP_078700946.1">
    <property type="nucleotide sequence ID" value="NZ_LT796768.1"/>
</dbReference>
<dbReference type="STRING" id="1736691.SAMN06295964_3063"/>
<protein>
    <submittedName>
        <fullName evidence="3">PH domain-containing protein</fullName>
    </submittedName>
</protein>
<dbReference type="Proteomes" id="UP000191040">
    <property type="component" value="Chromosome I"/>
</dbReference>
<feature type="transmembrane region" description="Helical" evidence="1">
    <location>
        <begin position="49"/>
        <end position="66"/>
    </location>
</feature>
<evidence type="ECO:0000256" key="1">
    <source>
        <dbReference type="SAM" id="Phobius"/>
    </source>
</evidence>
<keyword evidence="4" id="KW-1185">Reference proteome</keyword>
<dbReference type="EMBL" id="LT796768">
    <property type="protein sequence ID" value="SKB10046.1"/>
    <property type="molecule type" value="Genomic_DNA"/>
</dbReference>
<dbReference type="InterPro" id="IPR019692">
    <property type="entry name" value="CFP-6_PH"/>
</dbReference>
<gene>
    <name evidence="3" type="ORF">SAMN06295964_3063</name>
</gene>
<reference evidence="4" key="1">
    <citation type="submission" date="2017-02" db="EMBL/GenBank/DDBJ databases">
        <authorList>
            <person name="Varghese N."/>
            <person name="Submissions S."/>
        </authorList>
    </citation>
    <scope>NUCLEOTIDE SEQUENCE [LARGE SCALE GENOMIC DNA]</scope>
    <source>
        <strain evidence="4">9H-4</strain>
    </source>
</reference>
<sequence length="140" mass="15624">MGQSSSRRTFRPIGVIVVMWACVVVLAVLAAMIGIRLPEEYKFTTSQTVTIWVLIGFVALFALFVSRSHVTADDAGLTFVNGWRRRTLRWDEISVVSMRPGTPWPTVETKDGRRFALFAIQGSEGDPARDAVTWLSGHVR</sequence>
<keyword evidence="1" id="KW-1133">Transmembrane helix</keyword>
<evidence type="ECO:0000313" key="3">
    <source>
        <dbReference type="EMBL" id="SKB10046.1"/>
    </source>
</evidence>
<keyword evidence="1" id="KW-0472">Membrane</keyword>